<evidence type="ECO:0000256" key="6">
    <source>
        <dbReference type="ARBA" id="ARBA00022932"/>
    </source>
</evidence>
<evidence type="ECO:0000259" key="7">
    <source>
        <dbReference type="PROSITE" id="PS50173"/>
    </source>
</evidence>
<feature type="domain" description="UmuC" evidence="7">
    <location>
        <begin position="14"/>
        <end position="243"/>
    </location>
</feature>
<dbReference type="Pfam" id="PF00817">
    <property type="entry name" value="IMS"/>
    <property type="match status" value="1"/>
</dbReference>
<dbReference type="Gene3D" id="3.30.70.270">
    <property type="match status" value="1"/>
</dbReference>
<gene>
    <name evidence="8" type="primary">dinB2</name>
    <name evidence="8" type="ORF">SSV_0513</name>
</gene>
<dbReference type="InterPro" id="IPR043128">
    <property type="entry name" value="Rev_trsase/Diguanyl_cyclase"/>
</dbReference>
<dbReference type="EMBL" id="CDMW01000001">
    <property type="protein sequence ID" value="CEL89822.1"/>
    <property type="molecule type" value="Genomic_DNA"/>
</dbReference>
<dbReference type="GO" id="GO:0042276">
    <property type="term" value="P:error-prone translesion synthesis"/>
    <property type="evidence" value="ECO:0007669"/>
    <property type="project" value="TreeGrafter"/>
</dbReference>
<comment type="similarity">
    <text evidence="1">Belongs to the DNA polymerase type-Y family.</text>
</comment>
<keyword evidence="6" id="KW-0239">DNA-directed DNA polymerase</keyword>
<evidence type="ECO:0000256" key="5">
    <source>
        <dbReference type="ARBA" id="ARBA00022763"/>
    </source>
</evidence>
<accession>A0A0B7GP34</accession>
<keyword evidence="5" id="KW-0227">DNA damage</keyword>
<protein>
    <submittedName>
        <fullName evidence="8">DNA polymerase IV 2</fullName>
        <ecNumber evidence="8">2.7.7.7</ecNumber>
    </submittedName>
</protein>
<evidence type="ECO:0000313" key="8">
    <source>
        <dbReference type="EMBL" id="CEL89822.1"/>
    </source>
</evidence>
<dbReference type="Proteomes" id="UP000183504">
    <property type="component" value="Unassembled WGS sequence"/>
</dbReference>
<dbReference type="Gene3D" id="1.10.150.20">
    <property type="entry name" value="5' to 3' exonuclease, C-terminal subdomain"/>
    <property type="match status" value="1"/>
</dbReference>
<keyword evidence="8" id="KW-0808">Transferase</keyword>
<dbReference type="GO" id="GO:0006260">
    <property type="term" value="P:DNA replication"/>
    <property type="evidence" value="ECO:0007669"/>
    <property type="project" value="UniProtKB-KW"/>
</dbReference>
<organism evidence="8 9">
    <name type="scientific">Streptococcus sanguinis</name>
    <dbReference type="NCBI Taxonomy" id="1305"/>
    <lineage>
        <taxon>Bacteria</taxon>
        <taxon>Bacillati</taxon>
        <taxon>Bacillota</taxon>
        <taxon>Bacilli</taxon>
        <taxon>Lactobacillales</taxon>
        <taxon>Streptococcaceae</taxon>
        <taxon>Streptococcus</taxon>
    </lineage>
</organism>
<dbReference type="SUPFAM" id="SSF56672">
    <property type="entry name" value="DNA/RNA polymerases"/>
    <property type="match status" value="1"/>
</dbReference>
<evidence type="ECO:0000313" key="9">
    <source>
        <dbReference type="Proteomes" id="UP000183504"/>
    </source>
</evidence>
<sequence length="471" mass="53547">MVLFDYSREPRSDIAFVDMKSFYASCECISLGLDPLKTSLCVMSRIENSAGLILAATPLFKKNFGSQNVSRSYNLPFDVHTRKFNYAAAHKQGLPITADYVRFIEDAAQKTLLVPPRMNYYIQKNMEIQKIFQDFAAPDDIFPYSIDEGFLDLTSSINYFISDQTLDRRTKLDLLAARIQQAIWKKTGIYASIGLSNSNPLLAKLALDIEAKHTKKMRVNWSYEDVPSKVWTIPNMTDFWGIGHRTATRLKKLGIHSIYDLAHFNPDILKKEMGVLGLQLWFHAHGIDESNVHKPYQVKSHGLGNSQILPRDYRQQAEIELVFREMAEQVAIRLRRSGKKCQRVSIYARYSKQERLPSIHTQKKIEPTNNSNRLAQIIVQLFRSKYLGGAIRQIGVFYSDFVDQGYGLISLFDDPLQIQKEEELQQTIDRIRDCFGFTSLLKGAALLDSSRAIARSKLTGGHSAGGLEGLS</sequence>
<dbReference type="GO" id="GO:0006281">
    <property type="term" value="P:DNA repair"/>
    <property type="evidence" value="ECO:0007669"/>
    <property type="project" value="InterPro"/>
</dbReference>
<dbReference type="Pfam" id="PF11798">
    <property type="entry name" value="IMS_HHH"/>
    <property type="match status" value="1"/>
</dbReference>
<dbReference type="CDD" id="cd01700">
    <property type="entry name" value="PolY_Pol_V_umuC"/>
    <property type="match status" value="1"/>
</dbReference>
<evidence type="ECO:0000256" key="4">
    <source>
        <dbReference type="ARBA" id="ARBA00022705"/>
    </source>
</evidence>
<dbReference type="PANTHER" id="PTHR11076">
    <property type="entry name" value="DNA REPAIR POLYMERASE UMUC / TRANSFERASE FAMILY MEMBER"/>
    <property type="match status" value="1"/>
</dbReference>
<dbReference type="InterPro" id="IPR024728">
    <property type="entry name" value="PolY_HhH_motif"/>
</dbReference>
<keyword evidence="3 8" id="KW-0548">Nucleotidyltransferase</keyword>
<evidence type="ECO:0000256" key="1">
    <source>
        <dbReference type="ARBA" id="ARBA00010945"/>
    </source>
</evidence>
<keyword evidence="2" id="KW-0515">Mutator protein</keyword>
<dbReference type="PROSITE" id="PS50173">
    <property type="entry name" value="UMUC"/>
    <property type="match status" value="1"/>
</dbReference>
<dbReference type="GO" id="GO:0005829">
    <property type="term" value="C:cytosol"/>
    <property type="evidence" value="ECO:0007669"/>
    <property type="project" value="TreeGrafter"/>
</dbReference>
<dbReference type="InterPro" id="IPR043502">
    <property type="entry name" value="DNA/RNA_pol_sf"/>
</dbReference>
<dbReference type="RefSeq" id="WP_072073572.1">
    <property type="nucleotide sequence ID" value="NZ_CDMW01000001.1"/>
</dbReference>
<reference evidence="8 9" key="1">
    <citation type="submission" date="2015-01" db="EMBL/GenBank/DDBJ databases">
        <authorList>
            <person name="Pelicic Vladimir"/>
        </authorList>
    </citation>
    <scope>NUCLEOTIDE SEQUENCE [LARGE SCALE GENOMIC DNA]</scope>
    <source>
        <strain evidence="8 9">2908</strain>
    </source>
</reference>
<dbReference type="InterPro" id="IPR050116">
    <property type="entry name" value="DNA_polymerase-Y"/>
</dbReference>
<dbReference type="EC" id="2.7.7.7" evidence="8"/>
<dbReference type="Gene3D" id="3.40.1170.60">
    <property type="match status" value="1"/>
</dbReference>
<dbReference type="Pfam" id="PF11799">
    <property type="entry name" value="IMS_C"/>
    <property type="match status" value="1"/>
</dbReference>
<dbReference type="InterPro" id="IPR001126">
    <property type="entry name" value="UmuC"/>
</dbReference>
<dbReference type="PANTHER" id="PTHR11076:SF35">
    <property type="entry name" value="DNA REPAIR PROTEIN HOMOLOG YOBH"/>
    <property type="match status" value="1"/>
</dbReference>
<dbReference type="AlphaFoldDB" id="A0A0B7GP34"/>
<proteinExistence type="inferred from homology"/>
<evidence type="ECO:0000256" key="3">
    <source>
        <dbReference type="ARBA" id="ARBA00022695"/>
    </source>
</evidence>
<dbReference type="Gene3D" id="3.30.1490.100">
    <property type="entry name" value="DNA polymerase, Y-family, little finger domain"/>
    <property type="match status" value="1"/>
</dbReference>
<dbReference type="GO" id="GO:0003684">
    <property type="term" value="F:damaged DNA binding"/>
    <property type="evidence" value="ECO:0007669"/>
    <property type="project" value="InterPro"/>
</dbReference>
<name>A0A0B7GP34_STRSA</name>
<keyword evidence="4" id="KW-0235">DNA replication</keyword>
<evidence type="ECO:0000256" key="2">
    <source>
        <dbReference type="ARBA" id="ARBA00022457"/>
    </source>
</evidence>
<dbReference type="GO" id="GO:0009432">
    <property type="term" value="P:SOS response"/>
    <property type="evidence" value="ECO:0007669"/>
    <property type="project" value="TreeGrafter"/>
</dbReference>
<dbReference type="GO" id="GO:0003887">
    <property type="term" value="F:DNA-directed DNA polymerase activity"/>
    <property type="evidence" value="ECO:0007669"/>
    <property type="project" value="UniProtKB-KW"/>
</dbReference>
<dbReference type="SUPFAM" id="SSF100879">
    <property type="entry name" value="Lesion bypass DNA polymerase (Y-family), little finger domain"/>
    <property type="match status" value="1"/>
</dbReference>
<dbReference type="InterPro" id="IPR017961">
    <property type="entry name" value="DNA_pol_Y-fam_little_finger"/>
</dbReference>
<dbReference type="InterPro" id="IPR036775">
    <property type="entry name" value="DNA_pol_Y-fam_lit_finger_sf"/>
</dbReference>